<dbReference type="Pfam" id="PF26113">
    <property type="entry name" value="GH16_XgeA"/>
    <property type="match status" value="1"/>
</dbReference>
<evidence type="ECO:0000313" key="3">
    <source>
        <dbReference type="Proteomes" id="UP001383192"/>
    </source>
</evidence>
<accession>A0AAW0DHF0</accession>
<dbReference type="EMBL" id="JAYKXP010000015">
    <property type="protein sequence ID" value="KAK7049819.1"/>
    <property type="molecule type" value="Genomic_DNA"/>
</dbReference>
<organism evidence="2 3">
    <name type="scientific">Paramarasmius palmivorus</name>
    <dbReference type="NCBI Taxonomy" id="297713"/>
    <lineage>
        <taxon>Eukaryota</taxon>
        <taxon>Fungi</taxon>
        <taxon>Dikarya</taxon>
        <taxon>Basidiomycota</taxon>
        <taxon>Agaricomycotina</taxon>
        <taxon>Agaricomycetes</taxon>
        <taxon>Agaricomycetidae</taxon>
        <taxon>Agaricales</taxon>
        <taxon>Marasmiineae</taxon>
        <taxon>Marasmiaceae</taxon>
        <taxon>Paramarasmius</taxon>
    </lineage>
</organism>
<proteinExistence type="predicted"/>
<dbReference type="Proteomes" id="UP001383192">
    <property type="component" value="Unassembled WGS sequence"/>
</dbReference>
<name>A0AAW0DHF0_9AGAR</name>
<dbReference type="AlphaFoldDB" id="A0AAW0DHF0"/>
<reference evidence="2 3" key="1">
    <citation type="submission" date="2024-01" db="EMBL/GenBank/DDBJ databases">
        <title>A draft genome for a cacao thread blight-causing isolate of Paramarasmius palmivorus.</title>
        <authorList>
            <person name="Baruah I.K."/>
            <person name="Bukari Y."/>
            <person name="Amoako-Attah I."/>
            <person name="Meinhardt L.W."/>
            <person name="Bailey B.A."/>
            <person name="Cohen S.P."/>
        </authorList>
    </citation>
    <scope>NUCLEOTIDE SEQUENCE [LARGE SCALE GENOMIC DNA]</scope>
    <source>
        <strain evidence="2 3">GH-12</strain>
    </source>
</reference>
<comment type="caution">
    <text evidence="2">The sequence shown here is derived from an EMBL/GenBank/DDBJ whole genome shotgun (WGS) entry which is preliminary data.</text>
</comment>
<keyword evidence="3" id="KW-1185">Reference proteome</keyword>
<feature type="region of interest" description="Disordered" evidence="1">
    <location>
        <begin position="1"/>
        <end position="32"/>
    </location>
</feature>
<dbReference type="Gene3D" id="2.60.120.200">
    <property type="match status" value="1"/>
</dbReference>
<evidence type="ECO:0000313" key="2">
    <source>
        <dbReference type="EMBL" id="KAK7049819.1"/>
    </source>
</evidence>
<evidence type="ECO:0000256" key="1">
    <source>
        <dbReference type="SAM" id="MobiDB-lite"/>
    </source>
</evidence>
<protein>
    <submittedName>
        <fullName evidence="2">Uncharacterized protein</fullName>
    </submittedName>
</protein>
<gene>
    <name evidence="2" type="ORF">VNI00_005249</name>
</gene>
<sequence>MSSTNPDCTQPLDTDSEQPIRSTGGSCKSQETNLESCGENLAKADGGMFAVQINVSEVSTWFWSRSDTPNSISQARPDTNIDVSDWGTPSATYPVAEGLLDQQELALEIVSCDQWSRTSQVHTETCFGKCASNAIAGRSDYGNAYWEISYIRVFSRTVTEPEPLFKLARKAFTTSSSDMDTTTSTLVLAAPGRTFGIFDPSISSTSSSISLETNTEISTTLTVTPTSSPESTTISDTSTPLGFDTGSKYESDTREATLATFDMFDPTTDATSVVTLTSGTLITVTSVSNAEIITTDSTTTIRPTSLAASLHHSATIWNSFLLYIILRTLVML</sequence>